<evidence type="ECO:0000313" key="8">
    <source>
        <dbReference type="Proteomes" id="UP000799424"/>
    </source>
</evidence>
<dbReference type="Gene3D" id="3.40.395.10">
    <property type="entry name" value="Adenoviral Proteinase, Chain A"/>
    <property type="match status" value="1"/>
</dbReference>
<feature type="compositionally biased region" description="Low complexity" evidence="5">
    <location>
        <begin position="136"/>
        <end position="149"/>
    </location>
</feature>
<dbReference type="EMBL" id="MU006221">
    <property type="protein sequence ID" value="KAF2829159.1"/>
    <property type="molecule type" value="Genomic_DNA"/>
</dbReference>
<proteinExistence type="inferred from homology"/>
<sequence>MAAPKKRLADYAFQLDSTGALVIQPRPDRQYAIAKQPRGVLQSDVNFSPGACPSPDPYLPGEWPRANPRASALRTYDDTLESSNEPRRPYIYFIQPLAFLLALPFRLLWSYLRPRQVIAREIVREDGSRKRRIIETGSPCTPHTPTPSHKTVQEKSLVRQGRVESLGDRLRRVEEIRVSPPTPYQDANRSPQSLFDGSFSFDVSFNVEHFITGTPPYPGSFSGYQRGMHVSPTGPYDSLDGPAGCTEFSPDTPRIVPGHFELSSPIRANVGTAVDLAANHIDDTPQAVRDAPPVYNGRNISPGAPLPEVNVQQRNFLSGSALAPKPFKSPEWRLRSIRKFPRTFVPDQRPGPKFKFEMKNKQPSVPQHGAQAVLVARVPGISRPPTSHPINRSLRAGQPVLHTHITDCPYLPIVPEGVLVGGNNPEPSRQLHEFSQNLLQAQYEASQQSEQAQLFAQPQQGAQSQFAQSQQFVQSQQFPQPQQHVPSAAFHVRETINFEHSHLQDAPEADYDRGSAIHVRTQPPSTTFLAPPPQVATPVREQAVWFASKSEVKHIFIDEKAATKMEAKLEVASPLKIPASEALHGEKSSVHKAPAPSTTIKSSSARVSTIQAKTSDVTPDAIQDEAAVITDVPASTQAGNQDNNPSSAPVADEELQEVEFSIDFSQDLSEALPSVEPKVPEEQTPQPAQREEVPEDDDNSYGSLFGANSPEFQAAVSAVKALVTPLTEEEQAALDAAAVKTDHGKLKEAFVVDPKMTAADFGTLLPEQFNGSASAWLNDSIVNDYFTILVKAVKQQDNFPFRQKMNTGVVPRVHAFSSFWYETISAKNSISKAKSWAKRAHIGGPRFLEAELVLFPICHANHWRLMAVKPRDRTIEYLDSLNMPGSKYIKKMKEWLADELADAWIEDEWTVIRQQRSTQQINGRDCGVFTALNALALLRGMDLTTVLSCDGMMDARKRMAATIMKQAPTTEFD</sequence>
<protein>
    <recommendedName>
        <fullName evidence="6">Ubiquitin-like protease family profile domain-containing protein</fullName>
    </recommendedName>
</protein>
<dbReference type="GO" id="GO:0006508">
    <property type="term" value="P:proteolysis"/>
    <property type="evidence" value="ECO:0007669"/>
    <property type="project" value="UniProtKB-KW"/>
</dbReference>
<organism evidence="7 8">
    <name type="scientific">Ophiobolus disseminans</name>
    <dbReference type="NCBI Taxonomy" id="1469910"/>
    <lineage>
        <taxon>Eukaryota</taxon>
        <taxon>Fungi</taxon>
        <taxon>Dikarya</taxon>
        <taxon>Ascomycota</taxon>
        <taxon>Pezizomycotina</taxon>
        <taxon>Dothideomycetes</taxon>
        <taxon>Pleosporomycetidae</taxon>
        <taxon>Pleosporales</taxon>
        <taxon>Pleosporineae</taxon>
        <taxon>Phaeosphaeriaceae</taxon>
        <taxon>Ophiobolus</taxon>
    </lineage>
</organism>
<dbReference type="PANTHER" id="PTHR12606">
    <property type="entry name" value="SENTRIN/SUMO-SPECIFIC PROTEASE"/>
    <property type="match status" value="1"/>
</dbReference>
<gene>
    <name evidence="7" type="ORF">CC86DRAFT_453845</name>
</gene>
<feature type="compositionally biased region" description="Polar residues" evidence="5">
    <location>
        <begin position="596"/>
        <end position="617"/>
    </location>
</feature>
<evidence type="ECO:0000259" key="6">
    <source>
        <dbReference type="PROSITE" id="PS50600"/>
    </source>
</evidence>
<accession>A0A6A7A8W2</accession>
<keyword evidence="2" id="KW-0645">Protease</keyword>
<dbReference type="Proteomes" id="UP000799424">
    <property type="component" value="Unassembled WGS sequence"/>
</dbReference>
<dbReference type="Pfam" id="PF02902">
    <property type="entry name" value="Peptidase_C48"/>
    <property type="match status" value="1"/>
</dbReference>
<reference evidence="7" key="1">
    <citation type="journal article" date="2020" name="Stud. Mycol.">
        <title>101 Dothideomycetes genomes: a test case for predicting lifestyles and emergence of pathogens.</title>
        <authorList>
            <person name="Haridas S."/>
            <person name="Albert R."/>
            <person name="Binder M."/>
            <person name="Bloem J."/>
            <person name="Labutti K."/>
            <person name="Salamov A."/>
            <person name="Andreopoulos B."/>
            <person name="Baker S."/>
            <person name="Barry K."/>
            <person name="Bills G."/>
            <person name="Bluhm B."/>
            <person name="Cannon C."/>
            <person name="Castanera R."/>
            <person name="Culley D."/>
            <person name="Daum C."/>
            <person name="Ezra D."/>
            <person name="Gonzalez J."/>
            <person name="Henrissat B."/>
            <person name="Kuo A."/>
            <person name="Liang C."/>
            <person name="Lipzen A."/>
            <person name="Lutzoni F."/>
            <person name="Magnuson J."/>
            <person name="Mondo S."/>
            <person name="Nolan M."/>
            <person name="Ohm R."/>
            <person name="Pangilinan J."/>
            <person name="Park H.-J."/>
            <person name="Ramirez L."/>
            <person name="Alfaro M."/>
            <person name="Sun H."/>
            <person name="Tritt A."/>
            <person name="Yoshinaga Y."/>
            <person name="Zwiers L.-H."/>
            <person name="Turgeon B."/>
            <person name="Goodwin S."/>
            <person name="Spatafora J."/>
            <person name="Crous P."/>
            <person name="Grigoriev I."/>
        </authorList>
    </citation>
    <scope>NUCLEOTIDE SEQUENCE</scope>
    <source>
        <strain evidence="7">CBS 113818</strain>
    </source>
</reference>
<evidence type="ECO:0000256" key="2">
    <source>
        <dbReference type="ARBA" id="ARBA00022670"/>
    </source>
</evidence>
<feature type="region of interest" description="Disordered" evidence="5">
    <location>
        <begin position="583"/>
        <end position="619"/>
    </location>
</feature>
<comment type="similarity">
    <text evidence="1">Belongs to the peptidase C48 family.</text>
</comment>
<evidence type="ECO:0000313" key="7">
    <source>
        <dbReference type="EMBL" id="KAF2829159.1"/>
    </source>
</evidence>
<feature type="domain" description="Ubiquitin-like protease family profile" evidence="6">
    <location>
        <begin position="754"/>
        <end position="937"/>
    </location>
</feature>
<dbReference type="PANTHER" id="PTHR12606:SF141">
    <property type="entry name" value="GH15225P-RELATED"/>
    <property type="match status" value="1"/>
</dbReference>
<keyword evidence="4" id="KW-0788">Thiol protease</keyword>
<dbReference type="InterPro" id="IPR038765">
    <property type="entry name" value="Papain-like_cys_pep_sf"/>
</dbReference>
<feature type="region of interest" description="Disordered" evidence="5">
    <location>
        <begin position="673"/>
        <end position="702"/>
    </location>
</feature>
<keyword evidence="3" id="KW-0378">Hydrolase</keyword>
<evidence type="ECO:0000256" key="3">
    <source>
        <dbReference type="ARBA" id="ARBA00022801"/>
    </source>
</evidence>
<dbReference type="GO" id="GO:0005634">
    <property type="term" value="C:nucleus"/>
    <property type="evidence" value="ECO:0007669"/>
    <property type="project" value="TreeGrafter"/>
</dbReference>
<dbReference type="GO" id="GO:0016929">
    <property type="term" value="F:deSUMOylase activity"/>
    <property type="evidence" value="ECO:0007669"/>
    <property type="project" value="TreeGrafter"/>
</dbReference>
<dbReference type="PROSITE" id="PS50600">
    <property type="entry name" value="ULP_PROTEASE"/>
    <property type="match status" value="1"/>
</dbReference>
<feature type="region of interest" description="Disordered" evidence="5">
    <location>
        <begin position="134"/>
        <end position="155"/>
    </location>
</feature>
<dbReference type="SUPFAM" id="SSF54001">
    <property type="entry name" value="Cysteine proteinases"/>
    <property type="match status" value="1"/>
</dbReference>
<name>A0A6A7A8W2_9PLEO</name>
<dbReference type="AlphaFoldDB" id="A0A6A7A8W2"/>
<evidence type="ECO:0000256" key="4">
    <source>
        <dbReference type="ARBA" id="ARBA00022807"/>
    </source>
</evidence>
<dbReference type="InterPro" id="IPR003653">
    <property type="entry name" value="Peptidase_C48_C"/>
</dbReference>
<dbReference type="OrthoDB" id="1939479at2759"/>
<keyword evidence="8" id="KW-1185">Reference proteome</keyword>
<evidence type="ECO:0000256" key="5">
    <source>
        <dbReference type="SAM" id="MobiDB-lite"/>
    </source>
</evidence>
<evidence type="ECO:0000256" key="1">
    <source>
        <dbReference type="ARBA" id="ARBA00005234"/>
    </source>
</evidence>
<dbReference type="GO" id="GO:0016926">
    <property type="term" value="P:protein desumoylation"/>
    <property type="evidence" value="ECO:0007669"/>
    <property type="project" value="TreeGrafter"/>
</dbReference>